<reference evidence="2 3" key="1">
    <citation type="journal article" date="2016" name="DNA Res.">
        <title>Genome sequence of Aspergillus luchuensis NBRC 4314.</title>
        <authorList>
            <person name="Yamada O."/>
            <person name="Machida M."/>
            <person name="Hosoyama A."/>
            <person name="Goto M."/>
            <person name="Takahashi T."/>
            <person name="Futagami T."/>
            <person name="Yamagata Y."/>
            <person name="Takeuchi M."/>
            <person name="Kobayashi T."/>
            <person name="Koike H."/>
            <person name="Abe K."/>
            <person name="Asai K."/>
            <person name="Arita M."/>
            <person name="Fujita N."/>
            <person name="Fukuda K."/>
            <person name="Higa K."/>
            <person name="Horikawa H."/>
            <person name="Ishikawa T."/>
            <person name="Jinno K."/>
            <person name="Kato Y."/>
            <person name="Kirimura K."/>
            <person name="Mizutani O."/>
            <person name="Nakasone K."/>
            <person name="Sano M."/>
            <person name="Shiraishi Y."/>
            <person name="Tsukahara M."/>
            <person name="Gomi K."/>
        </authorList>
    </citation>
    <scope>NUCLEOTIDE SEQUENCE [LARGE SCALE GENOMIC DNA]</scope>
    <source>
        <strain evidence="2 3">RIB 2604</strain>
    </source>
</reference>
<evidence type="ECO:0000313" key="1">
    <source>
        <dbReference type="EMBL" id="BCR98429.1"/>
    </source>
</evidence>
<evidence type="ECO:0000313" key="4">
    <source>
        <dbReference type="Proteomes" id="UP000661280"/>
    </source>
</evidence>
<name>A0A146F4D4_ASPKA</name>
<dbReference type="RefSeq" id="XP_041542195.1">
    <property type="nucleotide sequence ID" value="XM_041688407.1"/>
</dbReference>
<reference evidence="3" key="2">
    <citation type="submission" date="2016-02" db="EMBL/GenBank/DDBJ databases">
        <title>Genome sequencing of Aspergillus luchuensis NBRC 4314.</title>
        <authorList>
            <person name="Yamada O."/>
        </authorList>
    </citation>
    <scope>NUCLEOTIDE SEQUENCE [LARGE SCALE GENOMIC DNA]</scope>
    <source>
        <strain evidence="3">RIB 2604</strain>
    </source>
</reference>
<dbReference type="EMBL" id="BCWF01000008">
    <property type="protein sequence ID" value="GAT20659.1"/>
    <property type="molecule type" value="Genomic_DNA"/>
</dbReference>
<dbReference type="KEGG" id="aluc:AKAW2_40112A"/>
<dbReference type="Proteomes" id="UP000661280">
    <property type="component" value="Chromosome 4"/>
</dbReference>
<reference evidence="1" key="3">
    <citation type="submission" date="2021-01" db="EMBL/GenBank/DDBJ databases">
        <authorList>
            <consortium name="Aspergillus luchuensis mut. kawachii IFO 4304 genome sequencing consortium"/>
            <person name="Kazuki M."/>
            <person name="Futagami T."/>
        </authorList>
    </citation>
    <scope>NUCLEOTIDE SEQUENCE</scope>
    <source>
        <strain evidence="1">IFO 4308</strain>
    </source>
</reference>
<proteinExistence type="predicted"/>
<evidence type="ECO:0000313" key="3">
    <source>
        <dbReference type="Proteomes" id="UP000075230"/>
    </source>
</evidence>
<dbReference type="AlphaFoldDB" id="A0A146F4D4"/>
<dbReference type="GeneID" id="64959754"/>
<dbReference type="EMBL" id="AP024428">
    <property type="protein sequence ID" value="BCR98429.1"/>
    <property type="molecule type" value="Genomic_DNA"/>
</dbReference>
<dbReference type="Proteomes" id="UP000075230">
    <property type="component" value="Unassembled WGS sequence"/>
</dbReference>
<evidence type="ECO:0000313" key="2">
    <source>
        <dbReference type="EMBL" id="GAT20659.1"/>
    </source>
</evidence>
<reference evidence="1" key="4">
    <citation type="submission" date="2021-02" db="EMBL/GenBank/DDBJ databases">
        <title>Aspergillus luchuensis mut. kawachii IFO 4304 genome sequence.</title>
        <authorList>
            <person name="Mori K."/>
            <person name="Kadooka C."/>
            <person name="Goto M."/>
            <person name="Futagami T."/>
        </authorList>
    </citation>
    <scope>NUCLEOTIDE SEQUENCE</scope>
    <source>
        <strain evidence="1">IFO 4308</strain>
    </source>
</reference>
<organism evidence="2 3">
    <name type="scientific">Aspergillus kawachii</name>
    <name type="common">White koji mold</name>
    <name type="synonym">Aspergillus awamori var. kawachi</name>
    <dbReference type="NCBI Taxonomy" id="1069201"/>
    <lineage>
        <taxon>Eukaryota</taxon>
        <taxon>Fungi</taxon>
        <taxon>Dikarya</taxon>
        <taxon>Ascomycota</taxon>
        <taxon>Pezizomycotina</taxon>
        <taxon>Eurotiomycetes</taxon>
        <taxon>Eurotiomycetidae</taxon>
        <taxon>Eurotiales</taxon>
        <taxon>Aspergillaceae</taxon>
        <taxon>Aspergillus</taxon>
        <taxon>Aspergillus subgen. Circumdati</taxon>
    </lineage>
</organism>
<accession>A0A146F4D4</accession>
<dbReference type="OrthoDB" id="4496774at2759"/>
<protein>
    <submittedName>
        <fullName evidence="2">Uncharacterized protein</fullName>
    </submittedName>
</protein>
<keyword evidence="4" id="KW-1185">Reference proteome</keyword>
<dbReference type="VEuPathDB" id="FungiDB:ASPFODRAFT_35694"/>
<gene>
    <name evidence="1" type="ORF">AKAW2_40112A</name>
    <name evidence="2" type="ORF">RIB2604_00801300</name>
</gene>
<sequence length="236" mass="27890">MFSWVFQHLERKHERRGNFQKAQLYRVRQFSHPPVSELRNSPVWNPVGKYLQACFNLRFCVQREVYLQARHDELYEKLNIDPSAGDTSWSVTEMQALKKALQSMPKAIWNLEREAQRLLIMIYDEPLERMLCAHHKREDWYLSKWLRAECTRSGGCCGRACGCCERQRNEMHPQYKGHCTSMCLCCEKARGCSIMIDNYKNDVMIIDIFQPDFDDARLSYAYSWINAYVVGLDPEI</sequence>